<feature type="transmembrane region" description="Helical" evidence="6">
    <location>
        <begin position="214"/>
        <end position="236"/>
    </location>
</feature>
<proteinExistence type="inferred from homology"/>
<dbReference type="AlphaFoldDB" id="A0A2M7W1D2"/>
<feature type="transmembrane region" description="Helical" evidence="6">
    <location>
        <begin position="63"/>
        <end position="85"/>
    </location>
</feature>
<evidence type="ECO:0000313" key="7">
    <source>
        <dbReference type="EMBL" id="PJA13278.1"/>
    </source>
</evidence>
<evidence type="ECO:0000256" key="4">
    <source>
        <dbReference type="ARBA" id="ARBA00022989"/>
    </source>
</evidence>
<name>A0A2M7W1D2_9BACT</name>
<keyword evidence="4 6" id="KW-1133">Transmembrane helix</keyword>
<evidence type="ECO:0000256" key="5">
    <source>
        <dbReference type="ARBA" id="ARBA00023136"/>
    </source>
</evidence>
<evidence type="ECO:0000256" key="3">
    <source>
        <dbReference type="ARBA" id="ARBA00022692"/>
    </source>
</evidence>
<feature type="transmembrane region" description="Helical" evidence="6">
    <location>
        <begin position="312"/>
        <end position="338"/>
    </location>
</feature>
<dbReference type="Pfam" id="PF01594">
    <property type="entry name" value="AI-2E_transport"/>
    <property type="match status" value="1"/>
</dbReference>
<keyword evidence="3 6" id="KW-0812">Transmembrane</keyword>
<dbReference type="InterPro" id="IPR002549">
    <property type="entry name" value="AI-2E-like"/>
</dbReference>
<reference evidence="8" key="1">
    <citation type="submission" date="2017-09" db="EMBL/GenBank/DDBJ databases">
        <title>Depth-based differentiation of microbial function through sediment-hosted aquifers and enrichment of novel symbionts in the deep terrestrial subsurface.</title>
        <authorList>
            <person name="Probst A.J."/>
            <person name="Ladd B."/>
            <person name="Jarett J.K."/>
            <person name="Geller-Mcgrath D.E."/>
            <person name="Sieber C.M.K."/>
            <person name="Emerson J.B."/>
            <person name="Anantharaman K."/>
            <person name="Thomas B.C."/>
            <person name="Malmstrom R."/>
            <person name="Stieglmeier M."/>
            <person name="Klingl A."/>
            <person name="Woyke T."/>
            <person name="Ryan C.M."/>
            <person name="Banfield J.F."/>
        </authorList>
    </citation>
    <scope>NUCLEOTIDE SEQUENCE [LARGE SCALE GENOMIC DNA]</scope>
</reference>
<comment type="subcellular location">
    <subcellularLocation>
        <location evidence="1">Membrane</location>
        <topology evidence="1">Multi-pass membrane protein</topology>
    </subcellularLocation>
</comment>
<feature type="transmembrane region" description="Helical" evidence="6">
    <location>
        <begin position="9"/>
        <end position="27"/>
    </location>
</feature>
<keyword evidence="5 6" id="KW-0472">Membrane</keyword>
<dbReference type="GO" id="GO:0016020">
    <property type="term" value="C:membrane"/>
    <property type="evidence" value="ECO:0007669"/>
    <property type="project" value="UniProtKB-SubCell"/>
</dbReference>
<evidence type="ECO:0000256" key="6">
    <source>
        <dbReference type="SAM" id="Phobius"/>
    </source>
</evidence>
<dbReference type="Proteomes" id="UP000228952">
    <property type="component" value="Unassembled WGS sequence"/>
</dbReference>
<evidence type="ECO:0008006" key="9">
    <source>
        <dbReference type="Google" id="ProtNLM"/>
    </source>
</evidence>
<dbReference type="PANTHER" id="PTHR21716">
    <property type="entry name" value="TRANSMEMBRANE PROTEIN"/>
    <property type="match status" value="1"/>
</dbReference>
<gene>
    <name evidence="7" type="ORF">COX64_03560</name>
</gene>
<comment type="caution">
    <text evidence="7">The sequence shown here is derived from an EMBL/GenBank/DDBJ whole genome shotgun (WGS) entry which is preliminary data.</text>
</comment>
<evidence type="ECO:0000313" key="8">
    <source>
        <dbReference type="Proteomes" id="UP000228952"/>
    </source>
</evidence>
<feature type="transmembrane region" description="Helical" evidence="6">
    <location>
        <begin position="161"/>
        <end position="180"/>
    </location>
</feature>
<organism evidence="7 8">
    <name type="scientific">Candidatus Dojkabacteria bacterium CG_4_10_14_0_2_um_filter_Dojkabacteria_WS6_41_15</name>
    <dbReference type="NCBI Taxonomy" id="2014249"/>
    <lineage>
        <taxon>Bacteria</taxon>
        <taxon>Candidatus Dojkabacteria</taxon>
    </lineage>
</organism>
<accession>A0A2M7W1D2</accession>
<protein>
    <recommendedName>
        <fullName evidence="9">AI-2E family transporter</fullName>
    </recommendedName>
</protein>
<sequence length="352" mass="39798">MVEEKQNKTYFYIFLAVVFLLGVVVLWPLRDTILLSMVIATLFKPFHDYLVKKAKFPKILATIVSVLAVLFTVLVPLSFFVNLSVSQFKVFYQDLNAFLQGGTGVYDVVVTSFDKINLLISRIPYVEFRLSVDSVRLLIEQNLNPIANFLLSKSFGVGASFAKSFPIVIVFVYLIWYCFLEYDRMILFAKRLSPLSEHLDNLYIERLTAMIKGIAKGTISIAVVQASIAALSLWIAGVPYVFFWFMVLVILSVLPLGAAFITVPAAAVLFMLGNYWQAIFLLIVQFLFTSTIDNILRPYLVPKEAEIHPALLLVSFIGGIQVFGAWGFLYGPLIMVVLMTTFEVYQKHYKAQ</sequence>
<feature type="transmembrane region" description="Helical" evidence="6">
    <location>
        <begin position="242"/>
        <end position="272"/>
    </location>
</feature>
<evidence type="ECO:0000256" key="2">
    <source>
        <dbReference type="ARBA" id="ARBA00009773"/>
    </source>
</evidence>
<dbReference type="PANTHER" id="PTHR21716:SF4">
    <property type="entry name" value="TRANSMEMBRANE PROTEIN 245"/>
    <property type="match status" value="1"/>
</dbReference>
<comment type="similarity">
    <text evidence="2">Belongs to the autoinducer-2 exporter (AI-2E) (TC 2.A.86) family.</text>
</comment>
<evidence type="ECO:0000256" key="1">
    <source>
        <dbReference type="ARBA" id="ARBA00004141"/>
    </source>
</evidence>
<dbReference type="EMBL" id="PFQB01000091">
    <property type="protein sequence ID" value="PJA13278.1"/>
    <property type="molecule type" value="Genomic_DNA"/>
</dbReference>